<dbReference type="PANTHER" id="PTHR43124">
    <property type="entry name" value="PURINE EFFLUX PUMP PBUE"/>
    <property type="match status" value="1"/>
</dbReference>
<dbReference type="InterPro" id="IPR050189">
    <property type="entry name" value="MFS_Efflux_Transporters"/>
</dbReference>
<evidence type="ECO:0000256" key="3">
    <source>
        <dbReference type="ARBA" id="ARBA00022692"/>
    </source>
</evidence>
<evidence type="ECO:0000259" key="7">
    <source>
        <dbReference type="PROSITE" id="PS50850"/>
    </source>
</evidence>
<dbReference type="STRING" id="1646377.BS640_06895"/>
<dbReference type="GO" id="GO:0022857">
    <property type="term" value="F:transmembrane transporter activity"/>
    <property type="evidence" value="ECO:0007669"/>
    <property type="project" value="InterPro"/>
</dbReference>
<evidence type="ECO:0000256" key="6">
    <source>
        <dbReference type="SAM" id="Phobius"/>
    </source>
</evidence>
<gene>
    <name evidence="8" type="ORF">BS640_06895</name>
</gene>
<feature type="transmembrane region" description="Helical" evidence="6">
    <location>
        <begin position="238"/>
        <end position="256"/>
    </location>
</feature>
<evidence type="ECO:0000256" key="2">
    <source>
        <dbReference type="ARBA" id="ARBA00022475"/>
    </source>
</evidence>
<feature type="transmembrane region" description="Helical" evidence="6">
    <location>
        <begin position="137"/>
        <end position="158"/>
    </location>
</feature>
<feature type="transmembrane region" description="Helical" evidence="6">
    <location>
        <begin position="102"/>
        <end position="125"/>
    </location>
</feature>
<dbReference type="InterPro" id="IPR020846">
    <property type="entry name" value="MFS_dom"/>
</dbReference>
<evidence type="ECO:0000256" key="4">
    <source>
        <dbReference type="ARBA" id="ARBA00022989"/>
    </source>
</evidence>
<dbReference type="Gene3D" id="1.20.1250.20">
    <property type="entry name" value="MFS general substrate transporter like domains"/>
    <property type="match status" value="2"/>
</dbReference>
<evidence type="ECO:0000313" key="9">
    <source>
        <dbReference type="Proteomes" id="UP000192536"/>
    </source>
</evidence>
<feature type="transmembrane region" description="Helical" evidence="6">
    <location>
        <begin position="12"/>
        <end position="30"/>
    </location>
</feature>
<organism evidence="8 9">
    <name type="scientific">Rouxiella badensis</name>
    <dbReference type="NCBI Taxonomy" id="1646377"/>
    <lineage>
        <taxon>Bacteria</taxon>
        <taxon>Pseudomonadati</taxon>
        <taxon>Pseudomonadota</taxon>
        <taxon>Gammaproteobacteria</taxon>
        <taxon>Enterobacterales</taxon>
        <taxon>Yersiniaceae</taxon>
        <taxon>Rouxiella</taxon>
    </lineage>
</organism>
<feature type="transmembrane region" description="Helical" evidence="6">
    <location>
        <begin position="353"/>
        <end position="371"/>
    </location>
</feature>
<dbReference type="InterPro" id="IPR011701">
    <property type="entry name" value="MFS"/>
</dbReference>
<comment type="subcellular location">
    <subcellularLocation>
        <location evidence="1">Cell membrane</location>
        <topology evidence="1">Multi-pass membrane protein</topology>
    </subcellularLocation>
</comment>
<name>A0A1X0WHT7_9GAMM</name>
<reference evidence="8 9" key="1">
    <citation type="journal article" date="2017" name="Int. J. Syst. Evol. Microbiol.">
        <title>Rouxiella badensis sp. nov. and Rouxiella silvae sp. nov. isolated from peat bog soil in Germany and emendation of the genus description.</title>
        <authorList>
            <person name="Le Fleche-Mateos A."/>
            <person name="Kugler J.H."/>
            <person name="Hansen S.H."/>
            <person name="Syldatk C."/>
            <person name="Hausmann R."/>
            <person name="Lomprez F."/>
            <person name="Vandenbogaert M."/>
            <person name="Manuguerra J.C."/>
            <person name="Grimont P.A."/>
        </authorList>
    </citation>
    <scope>NUCLEOTIDE SEQUENCE [LARGE SCALE GENOMIC DNA]</scope>
    <source>
        <strain evidence="8 9">DSM 100043</strain>
    </source>
</reference>
<dbReference type="EMBL" id="MRWE01000008">
    <property type="protein sequence ID" value="ORJ26291.1"/>
    <property type="molecule type" value="Genomic_DNA"/>
</dbReference>
<accession>A0A1X0WHT7</accession>
<dbReference type="SUPFAM" id="SSF103473">
    <property type="entry name" value="MFS general substrate transporter"/>
    <property type="match status" value="1"/>
</dbReference>
<keyword evidence="3 6" id="KW-0812">Transmembrane</keyword>
<comment type="caution">
    <text evidence="8">The sequence shown here is derived from an EMBL/GenBank/DDBJ whole genome shotgun (WGS) entry which is preliminary data.</text>
</comment>
<dbReference type="CDD" id="cd17473">
    <property type="entry name" value="MFS_arabinose_efflux_permease_like"/>
    <property type="match status" value="1"/>
</dbReference>
<evidence type="ECO:0000256" key="5">
    <source>
        <dbReference type="ARBA" id="ARBA00023136"/>
    </source>
</evidence>
<feature type="transmembrane region" description="Helical" evidence="6">
    <location>
        <begin position="268"/>
        <end position="286"/>
    </location>
</feature>
<keyword evidence="5 6" id="KW-0472">Membrane</keyword>
<sequence>MKTLSKMGGFTLLAVACLTIMVGCVIVPGLPSIARQLGVEHASGWLVTLPSLGVVIFGPLAGRIAHRIGLYPSLCYGLFFYGLFGAAGVFMHGTVAVFADRILLGGATAIVMSTGTGIISVFFRGEQRMQMIARQGMSIELGGVIFLFIGGLLVTAGWRWPFCLYLFAWILLGLVLAFVPKTPAHGVAEEEGEATQTQAPQAIRLTYLAAVFSMITFFTAIILLPLHFHALGITEAQTGYFLSFVSLVAVFAAWLMPKLIKRFSDFGTLCVAFACYGVAHLLFAFAPSMPLFILGGVALGCGFGFSIPLVNHLIVELSSLTQRAHNLARLSMAIFLGQFLSAFMGYLSQDTRTLFLAAGVFALGVCGFFISQKRRLENARKPLPLRD</sequence>
<feature type="transmembrane region" description="Helical" evidence="6">
    <location>
        <begin position="327"/>
        <end position="347"/>
    </location>
</feature>
<dbReference type="Pfam" id="PF07690">
    <property type="entry name" value="MFS_1"/>
    <property type="match status" value="1"/>
</dbReference>
<feature type="domain" description="Major facilitator superfamily (MFS) profile" evidence="7">
    <location>
        <begin position="1"/>
        <end position="375"/>
    </location>
</feature>
<proteinExistence type="predicted"/>
<feature type="transmembrane region" description="Helical" evidence="6">
    <location>
        <begin position="74"/>
        <end position="96"/>
    </location>
</feature>
<dbReference type="AlphaFoldDB" id="A0A1X0WHT7"/>
<feature type="transmembrane region" description="Helical" evidence="6">
    <location>
        <begin position="292"/>
        <end position="315"/>
    </location>
</feature>
<evidence type="ECO:0000256" key="1">
    <source>
        <dbReference type="ARBA" id="ARBA00004651"/>
    </source>
</evidence>
<dbReference type="RefSeq" id="WP_017492042.1">
    <property type="nucleotide sequence ID" value="NZ_MRWE01000008.1"/>
</dbReference>
<dbReference type="Proteomes" id="UP000192536">
    <property type="component" value="Unassembled WGS sequence"/>
</dbReference>
<dbReference type="PANTHER" id="PTHR43124:SF3">
    <property type="entry name" value="CHLORAMPHENICOL EFFLUX PUMP RV0191"/>
    <property type="match status" value="1"/>
</dbReference>
<keyword evidence="2" id="KW-1003">Cell membrane</keyword>
<feature type="transmembrane region" description="Helical" evidence="6">
    <location>
        <begin position="164"/>
        <end position="184"/>
    </location>
</feature>
<evidence type="ECO:0000313" key="8">
    <source>
        <dbReference type="EMBL" id="ORJ26291.1"/>
    </source>
</evidence>
<keyword evidence="9" id="KW-1185">Reference proteome</keyword>
<dbReference type="PROSITE" id="PS51257">
    <property type="entry name" value="PROKAR_LIPOPROTEIN"/>
    <property type="match status" value="1"/>
</dbReference>
<keyword evidence="4 6" id="KW-1133">Transmembrane helix</keyword>
<protein>
    <submittedName>
        <fullName evidence="8">MFS transporter</fullName>
    </submittedName>
</protein>
<feature type="transmembrane region" description="Helical" evidence="6">
    <location>
        <begin position="205"/>
        <end position="226"/>
    </location>
</feature>
<dbReference type="GO" id="GO:0005886">
    <property type="term" value="C:plasma membrane"/>
    <property type="evidence" value="ECO:0007669"/>
    <property type="project" value="UniProtKB-SubCell"/>
</dbReference>
<dbReference type="PROSITE" id="PS50850">
    <property type="entry name" value="MFS"/>
    <property type="match status" value="1"/>
</dbReference>
<dbReference type="InterPro" id="IPR036259">
    <property type="entry name" value="MFS_trans_sf"/>
</dbReference>
<feature type="transmembrane region" description="Helical" evidence="6">
    <location>
        <begin position="42"/>
        <end position="62"/>
    </location>
</feature>